<keyword evidence="1" id="KW-0472">Membrane</keyword>
<name>A0A086J2M7_NEMA1</name>
<dbReference type="GeneID" id="77676490"/>
<feature type="transmembrane region" description="Helical" evidence="1">
    <location>
        <begin position="67"/>
        <end position="84"/>
    </location>
</feature>
<keyword evidence="1" id="KW-0812">Transmembrane</keyword>
<feature type="transmembrane region" description="Helical" evidence="1">
    <location>
        <begin position="37"/>
        <end position="55"/>
    </location>
</feature>
<sequence>MIYPETDILVMWRVFNKISLVLFAANILYFIDRTWGTLNYMEYVSILYAALVLVWERIFSTQRKTARIFQIYLLHILFISPLLHHLLYRAVYMVYFGIILSACSFLFSSHKTLRQGAGISAGLMLSSRIERIECASGFNIAFILLQLGINELPLVSANVYALRAISLALNILSSNISVFVTPREMALWELFCTLIAPAVVTVLYQEKCKIRAQRAKRQIPRQKKLLIFQDTN</sequence>
<dbReference type="Proteomes" id="UP000054524">
    <property type="component" value="Unassembled WGS sequence"/>
</dbReference>
<gene>
    <name evidence="2" type="ORF">NESG_01517</name>
</gene>
<dbReference type="RefSeq" id="XP_052904950.1">
    <property type="nucleotide sequence ID" value="XM_053049145.1"/>
</dbReference>
<proteinExistence type="predicted"/>
<dbReference type="AlphaFoldDB" id="A0A086J2M7"/>
<feature type="transmembrane region" description="Helical" evidence="1">
    <location>
        <begin position="186"/>
        <end position="204"/>
    </location>
</feature>
<feature type="transmembrane region" description="Helical" evidence="1">
    <location>
        <begin position="12"/>
        <end position="31"/>
    </location>
</feature>
<reference evidence="2 3" key="1">
    <citation type="journal article" date="2014" name="Genome Announc.">
        <title>Genome Sequence of the Microsporidian Species Nematocida sp1 Strain ERTm6 (ATCC PRA-372).</title>
        <authorList>
            <person name="Bakowski M.A."/>
            <person name="Priest M."/>
            <person name="Young S."/>
            <person name="Cuomo C.A."/>
            <person name="Troemel E.R."/>
        </authorList>
    </citation>
    <scope>NUCLEOTIDE SEQUENCE [LARGE SCALE GENOMIC DNA]</scope>
    <source>
        <strain evidence="2 3">ERTm6</strain>
    </source>
</reference>
<protein>
    <submittedName>
        <fullName evidence="2">Uncharacterized protein</fullName>
    </submittedName>
</protein>
<evidence type="ECO:0000256" key="1">
    <source>
        <dbReference type="SAM" id="Phobius"/>
    </source>
</evidence>
<keyword evidence="1" id="KW-1133">Transmembrane helix</keyword>
<accession>A0A086J2M7</accession>
<comment type="caution">
    <text evidence="2">The sequence shown here is derived from an EMBL/GenBank/DDBJ whole genome shotgun (WGS) entry which is preliminary data.</text>
</comment>
<keyword evidence="3" id="KW-1185">Reference proteome</keyword>
<evidence type="ECO:0000313" key="2">
    <source>
        <dbReference type="EMBL" id="KFG26395.1"/>
    </source>
</evidence>
<feature type="transmembrane region" description="Helical" evidence="1">
    <location>
        <begin position="160"/>
        <end position="180"/>
    </location>
</feature>
<organism evidence="2 3">
    <name type="scientific">Nematocida ausubeli (strain ATCC PRA-371 / ERTm2)</name>
    <name type="common">Nematode killer fungus</name>
    <dbReference type="NCBI Taxonomy" id="1913371"/>
    <lineage>
        <taxon>Eukaryota</taxon>
        <taxon>Fungi</taxon>
        <taxon>Fungi incertae sedis</taxon>
        <taxon>Microsporidia</taxon>
        <taxon>Nematocida</taxon>
    </lineage>
</organism>
<dbReference type="EMBL" id="AKIJ01000003">
    <property type="protein sequence ID" value="KFG26395.1"/>
    <property type="molecule type" value="Genomic_DNA"/>
</dbReference>
<evidence type="ECO:0000313" key="3">
    <source>
        <dbReference type="Proteomes" id="UP000054524"/>
    </source>
</evidence>
<dbReference type="HOGENOM" id="CLU_1195160_0_0_1"/>
<feature type="transmembrane region" description="Helical" evidence="1">
    <location>
        <begin position="90"/>
        <end position="107"/>
    </location>
</feature>